<sequence length="227" mass="24931">MADAKQEPEIRTALIVVDMQEDFLTPNGTLPVPTGRSLIPSINALLAQPFTLKLATKDWHPADHISFASSHAGATPFSSTTTLHNPLNPSEKLTTRLWPTHCVQNTPGAELADGLAKERFHGVVNKGERKEVEMYSAFQDAFGQRSGLGDWLKRERIERVLVVGIAGEYCVLETARDAVRGGWKTGLLEDVVGCVDGSRWGEVKGELERAGVEILKGEEMGKWLGWE</sequence>
<dbReference type="InterPro" id="IPR036380">
    <property type="entry name" value="Isochorismatase-like_sf"/>
</dbReference>
<keyword evidence="2" id="KW-0662">Pyridine nucleotide biosynthesis</keyword>
<proteinExistence type="inferred from homology"/>
<evidence type="ECO:0000256" key="3">
    <source>
        <dbReference type="ARBA" id="ARBA00022723"/>
    </source>
</evidence>
<evidence type="ECO:0000256" key="2">
    <source>
        <dbReference type="ARBA" id="ARBA00022642"/>
    </source>
</evidence>
<evidence type="ECO:0000256" key="1">
    <source>
        <dbReference type="ARBA" id="ARBA00006336"/>
    </source>
</evidence>
<dbReference type="STRING" id="857342.A0A2T3AR93"/>
<dbReference type="GO" id="GO:0019363">
    <property type="term" value="P:pyridine nucleotide biosynthetic process"/>
    <property type="evidence" value="ECO:0007669"/>
    <property type="project" value="UniProtKB-KW"/>
</dbReference>
<gene>
    <name evidence="9" type="ORF">M430DRAFT_22973</name>
</gene>
<comment type="pathway">
    <text evidence="5">Cofactor biosynthesis; nicotinate biosynthesis; nicotinate from nicotinamide: step 1/1.</text>
</comment>
<dbReference type="FunCoup" id="A0A2T3AR93">
    <property type="interactions" value="427"/>
</dbReference>
<dbReference type="SUPFAM" id="SSF52499">
    <property type="entry name" value="Isochorismatase-like hydrolases"/>
    <property type="match status" value="1"/>
</dbReference>
<dbReference type="GO" id="GO:0046872">
    <property type="term" value="F:metal ion binding"/>
    <property type="evidence" value="ECO:0007669"/>
    <property type="project" value="UniProtKB-KW"/>
</dbReference>
<dbReference type="InParanoid" id="A0A2T3AR93"/>
<evidence type="ECO:0000256" key="6">
    <source>
        <dbReference type="ARBA" id="ARBA00039017"/>
    </source>
</evidence>
<name>A0A2T3AR93_AMORE</name>
<evidence type="ECO:0000256" key="5">
    <source>
        <dbReference type="ARBA" id="ARBA00037900"/>
    </source>
</evidence>
<protein>
    <recommendedName>
        <fullName evidence="6">nicotinamidase</fullName>
        <ecNumber evidence="6">3.5.1.19</ecNumber>
    </recommendedName>
    <alternativeName>
        <fullName evidence="7">Nicotinamide deamidase</fullName>
    </alternativeName>
</protein>
<evidence type="ECO:0000313" key="10">
    <source>
        <dbReference type="Proteomes" id="UP000241818"/>
    </source>
</evidence>
<evidence type="ECO:0000256" key="7">
    <source>
        <dbReference type="ARBA" id="ARBA00043224"/>
    </source>
</evidence>
<dbReference type="AlphaFoldDB" id="A0A2T3AR93"/>
<dbReference type="InterPro" id="IPR052347">
    <property type="entry name" value="Isochorismatase_Nicotinamidase"/>
</dbReference>
<accession>A0A2T3AR93</accession>
<dbReference type="EC" id="3.5.1.19" evidence="6"/>
<dbReference type="InterPro" id="IPR000868">
    <property type="entry name" value="Isochorismatase-like_dom"/>
</dbReference>
<evidence type="ECO:0000313" key="9">
    <source>
        <dbReference type="EMBL" id="PSS08752.1"/>
    </source>
</evidence>
<feature type="domain" description="Isochorismatase-like" evidence="8">
    <location>
        <begin position="12"/>
        <end position="212"/>
    </location>
</feature>
<dbReference type="PANTHER" id="PTHR11080:SF2">
    <property type="entry name" value="LD05707P"/>
    <property type="match status" value="1"/>
</dbReference>
<dbReference type="RefSeq" id="XP_024717150.1">
    <property type="nucleotide sequence ID" value="XM_024864805.1"/>
</dbReference>
<dbReference type="GO" id="GO:0008936">
    <property type="term" value="F:nicotinamidase activity"/>
    <property type="evidence" value="ECO:0007669"/>
    <property type="project" value="UniProtKB-EC"/>
</dbReference>
<keyword evidence="10" id="KW-1185">Reference proteome</keyword>
<evidence type="ECO:0000256" key="4">
    <source>
        <dbReference type="ARBA" id="ARBA00022801"/>
    </source>
</evidence>
<evidence type="ECO:0000259" key="8">
    <source>
        <dbReference type="Pfam" id="PF00857"/>
    </source>
</evidence>
<reference evidence="9 10" key="1">
    <citation type="journal article" date="2018" name="New Phytol.">
        <title>Comparative genomics and transcriptomics depict ericoid mycorrhizal fungi as versatile saprotrophs and plant mutualists.</title>
        <authorList>
            <person name="Martino E."/>
            <person name="Morin E."/>
            <person name="Grelet G.A."/>
            <person name="Kuo A."/>
            <person name="Kohler A."/>
            <person name="Daghino S."/>
            <person name="Barry K.W."/>
            <person name="Cichocki N."/>
            <person name="Clum A."/>
            <person name="Dockter R.B."/>
            <person name="Hainaut M."/>
            <person name="Kuo R.C."/>
            <person name="LaButti K."/>
            <person name="Lindahl B.D."/>
            <person name="Lindquist E.A."/>
            <person name="Lipzen A."/>
            <person name="Khouja H.R."/>
            <person name="Magnuson J."/>
            <person name="Murat C."/>
            <person name="Ohm R.A."/>
            <person name="Singer S.W."/>
            <person name="Spatafora J.W."/>
            <person name="Wang M."/>
            <person name="Veneault-Fourrey C."/>
            <person name="Henrissat B."/>
            <person name="Grigoriev I.V."/>
            <person name="Martin F.M."/>
            <person name="Perotto S."/>
        </authorList>
    </citation>
    <scope>NUCLEOTIDE SEQUENCE [LARGE SCALE GENOMIC DNA]</scope>
    <source>
        <strain evidence="9 10">ATCC 22711</strain>
    </source>
</reference>
<dbReference type="Pfam" id="PF00857">
    <property type="entry name" value="Isochorismatase"/>
    <property type="match status" value="1"/>
</dbReference>
<dbReference type="Proteomes" id="UP000241818">
    <property type="component" value="Unassembled WGS sequence"/>
</dbReference>
<dbReference type="EMBL" id="KZ679018">
    <property type="protein sequence ID" value="PSS08752.1"/>
    <property type="molecule type" value="Genomic_DNA"/>
</dbReference>
<dbReference type="GeneID" id="36572886"/>
<dbReference type="Gene3D" id="3.40.50.850">
    <property type="entry name" value="Isochorismatase-like"/>
    <property type="match status" value="1"/>
</dbReference>
<keyword evidence="3" id="KW-0479">Metal-binding</keyword>
<dbReference type="CDD" id="cd01011">
    <property type="entry name" value="nicotinamidase"/>
    <property type="match status" value="1"/>
</dbReference>
<dbReference type="OrthoDB" id="3341310at2759"/>
<dbReference type="PANTHER" id="PTHR11080">
    <property type="entry name" value="PYRAZINAMIDASE/NICOTINAMIDASE"/>
    <property type="match status" value="1"/>
</dbReference>
<keyword evidence="4" id="KW-0378">Hydrolase</keyword>
<organism evidence="9 10">
    <name type="scientific">Amorphotheca resinae ATCC 22711</name>
    <dbReference type="NCBI Taxonomy" id="857342"/>
    <lineage>
        <taxon>Eukaryota</taxon>
        <taxon>Fungi</taxon>
        <taxon>Dikarya</taxon>
        <taxon>Ascomycota</taxon>
        <taxon>Pezizomycotina</taxon>
        <taxon>Leotiomycetes</taxon>
        <taxon>Helotiales</taxon>
        <taxon>Amorphothecaceae</taxon>
        <taxon>Amorphotheca</taxon>
    </lineage>
</organism>
<comment type="similarity">
    <text evidence="1">Belongs to the isochorismatase family.</text>
</comment>